<evidence type="ECO:0000256" key="2">
    <source>
        <dbReference type="ARBA" id="ARBA00023276"/>
    </source>
</evidence>
<protein>
    <submittedName>
        <fullName evidence="4">Photosynthesis system II assembly factor YCF48</fullName>
    </submittedName>
</protein>
<dbReference type="CDD" id="cd15482">
    <property type="entry name" value="Sialidase_non-viral"/>
    <property type="match status" value="1"/>
</dbReference>
<dbReference type="AlphaFoldDB" id="A0A1H0W734"/>
<dbReference type="PANTHER" id="PTHR47199:SF2">
    <property type="entry name" value="PHOTOSYSTEM II STABILITY_ASSEMBLY FACTOR HCF136, CHLOROPLASTIC"/>
    <property type="match status" value="1"/>
</dbReference>
<dbReference type="Gene3D" id="2.130.10.10">
    <property type="entry name" value="YVTN repeat-like/Quinoprotein amine dehydrogenase"/>
    <property type="match status" value="1"/>
</dbReference>
<dbReference type="Proteomes" id="UP000199073">
    <property type="component" value="Unassembled WGS sequence"/>
</dbReference>
<reference evidence="4 5" key="1">
    <citation type="submission" date="2016-10" db="EMBL/GenBank/DDBJ databases">
        <authorList>
            <person name="de Groot N.N."/>
        </authorList>
    </citation>
    <scope>NUCLEOTIDE SEQUENCE [LARGE SCALE GENOMIC DNA]</scope>
    <source>
        <strain evidence="4 5">DSM 12130</strain>
    </source>
</reference>
<dbReference type="InterPro" id="IPR028203">
    <property type="entry name" value="PSII_CF48-like_dom"/>
</dbReference>
<feature type="non-terminal residue" evidence="4">
    <location>
        <position position="1"/>
    </location>
</feature>
<name>A0A1H0W734_9BACT</name>
<evidence type="ECO:0000259" key="3">
    <source>
        <dbReference type="Pfam" id="PF14870"/>
    </source>
</evidence>
<organism evidence="4 5">
    <name type="scientific">Desulforhopalus singaporensis</name>
    <dbReference type="NCBI Taxonomy" id="91360"/>
    <lineage>
        <taxon>Bacteria</taxon>
        <taxon>Pseudomonadati</taxon>
        <taxon>Thermodesulfobacteriota</taxon>
        <taxon>Desulfobulbia</taxon>
        <taxon>Desulfobulbales</taxon>
        <taxon>Desulfocapsaceae</taxon>
        <taxon>Desulforhopalus</taxon>
    </lineage>
</organism>
<keyword evidence="5" id="KW-1185">Reference proteome</keyword>
<sequence>HSGVILVSRDGGEVWTEQFDGYQVNQLMLDTAAAAVHAKTQELAAVSAEDKARLQGELDDLDYLLSDSRSFDDGGPTRPFLDVCFINEEEGMAVGQFGLVVKTSDGGKTWTSPVVAIENPEGLHFNSILWADGCWFIGGERGFAARSLDNGVSWDVLSTPYDGSFFAVGADQRSVILLGLRGNAVISFDRGDSWETVDTQASASLTSVSFLADGRLLVSQYAPNLLISDTSRTELTPLPWKAGTRITAFTMAADGALITVGMGGEKRIAKEDFSLTGSAGPKASTTTSN</sequence>
<accession>A0A1H0W734</accession>
<evidence type="ECO:0000313" key="5">
    <source>
        <dbReference type="Proteomes" id="UP000199073"/>
    </source>
</evidence>
<dbReference type="EMBL" id="FNJI01000109">
    <property type="protein sequence ID" value="SDP86291.1"/>
    <property type="molecule type" value="Genomic_DNA"/>
</dbReference>
<dbReference type="GO" id="GO:0009523">
    <property type="term" value="C:photosystem II"/>
    <property type="evidence" value="ECO:0007669"/>
    <property type="project" value="UniProtKB-KW"/>
</dbReference>
<evidence type="ECO:0000256" key="1">
    <source>
        <dbReference type="ARBA" id="ARBA00022531"/>
    </source>
</evidence>
<dbReference type="InterPro" id="IPR036278">
    <property type="entry name" value="Sialidase_sf"/>
</dbReference>
<dbReference type="STRING" id="91360.SAMN05660330_04438"/>
<feature type="domain" description="Photosynthesis system II assembly factor Ycf48/Hcf136-like" evidence="3">
    <location>
        <begin position="80"/>
        <end position="272"/>
    </location>
</feature>
<keyword evidence="1" id="KW-0602">Photosynthesis</keyword>
<dbReference type="PANTHER" id="PTHR47199">
    <property type="entry name" value="PHOTOSYSTEM II STABILITY/ASSEMBLY FACTOR HCF136, CHLOROPLASTIC"/>
    <property type="match status" value="1"/>
</dbReference>
<gene>
    <name evidence="4" type="ORF">SAMN05660330_04438</name>
</gene>
<proteinExistence type="predicted"/>
<dbReference type="GO" id="GO:0015979">
    <property type="term" value="P:photosynthesis"/>
    <property type="evidence" value="ECO:0007669"/>
    <property type="project" value="UniProtKB-KW"/>
</dbReference>
<dbReference type="RefSeq" id="WP_092226433.1">
    <property type="nucleotide sequence ID" value="NZ_FNJI01000109.1"/>
</dbReference>
<dbReference type="SUPFAM" id="SSF50939">
    <property type="entry name" value="Sialidases"/>
    <property type="match status" value="1"/>
</dbReference>
<dbReference type="InterPro" id="IPR015943">
    <property type="entry name" value="WD40/YVTN_repeat-like_dom_sf"/>
</dbReference>
<dbReference type="Pfam" id="PF14870">
    <property type="entry name" value="PSII_BNR"/>
    <property type="match status" value="1"/>
</dbReference>
<evidence type="ECO:0000313" key="4">
    <source>
        <dbReference type="EMBL" id="SDP86291.1"/>
    </source>
</evidence>
<dbReference type="OrthoDB" id="9806479at2"/>
<keyword evidence="2" id="KW-0604">Photosystem II</keyword>